<feature type="compositionally biased region" description="Low complexity" evidence="1">
    <location>
        <begin position="218"/>
        <end position="230"/>
    </location>
</feature>
<comment type="caution">
    <text evidence="3">The sequence shown here is derived from an EMBL/GenBank/DDBJ whole genome shotgun (WGS) entry which is preliminary data.</text>
</comment>
<dbReference type="InterPro" id="IPR036511">
    <property type="entry name" value="TGT-like_sf"/>
</dbReference>
<evidence type="ECO:0000259" key="2">
    <source>
        <dbReference type="Pfam" id="PF01702"/>
    </source>
</evidence>
<feature type="compositionally biased region" description="Low complexity" evidence="1">
    <location>
        <begin position="404"/>
        <end position="417"/>
    </location>
</feature>
<dbReference type="PANTHER" id="PTHR46064:SF1">
    <property type="entry name" value="QUEUINE TRNA-RIBOSYLTRANSFERASE ACCESSORY SUBUNIT 2"/>
    <property type="match status" value="1"/>
</dbReference>
<feature type="compositionally biased region" description="Gly residues" evidence="1">
    <location>
        <begin position="418"/>
        <end position="431"/>
    </location>
</feature>
<feature type="region of interest" description="Disordered" evidence="1">
    <location>
        <begin position="401"/>
        <end position="469"/>
    </location>
</feature>
<accession>A0ABR4N8H1</accession>
<dbReference type="InterPro" id="IPR050852">
    <property type="entry name" value="Queuine_tRNA-ribosyltrfase"/>
</dbReference>
<keyword evidence="4" id="KW-1185">Reference proteome</keyword>
<reference evidence="3 4" key="1">
    <citation type="submission" date="2023-09" db="EMBL/GenBank/DDBJ databases">
        <title>Pangenome analysis of Batrachochytrium dendrobatidis and related Chytrids.</title>
        <authorList>
            <person name="Yacoub M.N."/>
            <person name="Stajich J.E."/>
            <person name="James T.Y."/>
        </authorList>
    </citation>
    <scope>NUCLEOTIDE SEQUENCE [LARGE SCALE GENOMIC DNA]</scope>
    <source>
        <strain evidence="3 4">JEL0888</strain>
    </source>
</reference>
<name>A0ABR4N8H1_9FUNG</name>
<evidence type="ECO:0000313" key="4">
    <source>
        <dbReference type="Proteomes" id="UP001527925"/>
    </source>
</evidence>
<proteinExistence type="predicted"/>
<organism evidence="3 4">
    <name type="scientific">Polyrhizophydium stewartii</name>
    <dbReference type="NCBI Taxonomy" id="2732419"/>
    <lineage>
        <taxon>Eukaryota</taxon>
        <taxon>Fungi</taxon>
        <taxon>Fungi incertae sedis</taxon>
        <taxon>Chytridiomycota</taxon>
        <taxon>Chytridiomycota incertae sedis</taxon>
        <taxon>Chytridiomycetes</taxon>
        <taxon>Rhizophydiales</taxon>
        <taxon>Rhizophydiales incertae sedis</taxon>
        <taxon>Polyrhizophydium</taxon>
    </lineage>
</organism>
<dbReference type="Gene3D" id="3.20.20.105">
    <property type="entry name" value="Queuine tRNA-ribosyltransferase-like"/>
    <property type="match status" value="2"/>
</dbReference>
<gene>
    <name evidence="3" type="ORF">HK105_204534</name>
</gene>
<dbReference type="Proteomes" id="UP001527925">
    <property type="component" value="Unassembled WGS sequence"/>
</dbReference>
<dbReference type="Pfam" id="PF01702">
    <property type="entry name" value="TGT"/>
    <property type="match status" value="1"/>
</dbReference>
<dbReference type="InterPro" id="IPR002616">
    <property type="entry name" value="tRNA_ribo_trans-like"/>
</dbReference>
<dbReference type="EMBL" id="JADGIZ020000020">
    <property type="protein sequence ID" value="KAL2915833.1"/>
    <property type="molecule type" value="Genomic_DNA"/>
</dbReference>
<dbReference type="SUPFAM" id="SSF51713">
    <property type="entry name" value="tRNA-guanine transglycosylase"/>
    <property type="match status" value="2"/>
</dbReference>
<protein>
    <recommendedName>
        <fullName evidence="2">tRNA-guanine(15) transglycosylase-like domain-containing protein</fullName>
    </recommendedName>
</protein>
<sequence>MIFSVEAEVPGQRARSGRLVVNGQTLQTPCCMHYSRQGCVPHITDAAATLGQCDGMPLAINVALEHFVDLDKPRAERRKVQGRGHSQPATPGESEEPGAAGTGALVTTLHEYLGMPADSYVLLATPHDMDRLAKRERWVASTKTAVGLLTNGNIESRLQPKAFMELLRVLRPDAAVCLADPGEAFYRNGTPDAAAGQASESGADGSQGSRPPRVSKGRQQVAARAAPAENAVDDATGESMSTEASPERVAQRELRRRAERNLTFLKAVIGLCRAEGSVQPRIPLLAMLCGEHDLDERRFYGASVAECIGKSADALAGVAVSVPPLAVAKAHGGSAAAYIGASLESIPRSLPVLCAGIERIEDLVAAVAAGADVLDNKWAYDLTMQGLAIVASFEAPVSTEDHGLPAAGPEGAAAAGGQLLGGRRGSDGGGRPLKRVCGSAGRAAGGAGPAAGPGPEAVDAGADGASRRRSAVTRLHGHAVVADLRAGLAGPKGRAGAAGLGGAAGAAAAAASVWAEDMRAISPRCGCWTCARPHGRAYVHHLLAVDDMLALVLLHQHNAWQLARFVAAMRAAAAAGSFAAAAAAFGVE</sequence>
<evidence type="ECO:0000313" key="3">
    <source>
        <dbReference type="EMBL" id="KAL2915833.1"/>
    </source>
</evidence>
<dbReference type="PANTHER" id="PTHR46064">
    <property type="entry name" value="QUEUINE TRNA-RIBOSYLTRANSFERASE ACCESSORY SUBUNIT 2"/>
    <property type="match status" value="1"/>
</dbReference>
<feature type="domain" description="tRNA-guanine(15) transglycosylase-like" evidence="2">
    <location>
        <begin position="511"/>
        <end position="585"/>
    </location>
</feature>
<feature type="region of interest" description="Disordered" evidence="1">
    <location>
        <begin position="188"/>
        <end position="252"/>
    </location>
</feature>
<feature type="compositionally biased region" description="Polar residues" evidence="1">
    <location>
        <begin position="198"/>
        <end position="209"/>
    </location>
</feature>
<feature type="compositionally biased region" description="Low complexity" evidence="1">
    <location>
        <begin position="453"/>
        <end position="464"/>
    </location>
</feature>
<evidence type="ECO:0000256" key="1">
    <source>
        <dbReference type="SAM" id="MobiDB-lite"/>
    </source>
</evidence>
<feature type="region of interest" description="Disordered" evidence="1">
    <location>
        <begin position="76"/>
        <end position="100"/>
    </location>
</feature>